<dbReference type="GO" id="GO:2000762">
    <property type="term" value="P:regulation of phenylpropanoid metabolic process"/>
    <property type="evidence" value="ECO:0007669"/>
    <property type="project" value="InterPro"/>
</dbReference>
<gene>
    <name evidence="1" type="ORF">FRX31_015466</name>
</gene>
<dbReference type="GO" id="GO:0016592">
    <property type="term" value="C:mediator complex"/>
    <property type="evidence" value="ECO:0007669"/>
    <property type="project" value="InterPro"/>
</dbReference>
<name>A0A7J6WDG1_THATH</name>
<dbReference type="OrthoDB" id="683212at2759"/>
<proteinExistence type="predicted"/>
<dbReference type="PANTHER" id="PTHR33739:SF5">
    <property type="entry name" value="MEDIATOR OF RNA POLYMERASE II TRANSCRIPTION SUBUNIT 33A"/>
    <property type="match status" value="1"/>
</dbReference>
<evidence type="ECO:0000313" key="1">
    <source>
        <dbReference type="EMBL" id="KAF5194947.1"/>
    </source>
</evidence>
<organism evidence="1 2">
    <name type="scientific">Thalictrum thalictroides</name>
    <name type="common">Rue-anemone</name>
    <name type="synonym">Anemone thalictroides</name>
    <dbReference type="NCBI Taxonomy" id="46969"/>
    <lineage>
        <taxon>Eukaryota</taxon>
        <taxon>Viridiplantae</taxon>
        <taxon>Streptophyta</taxon>
        <taxon>Embryophyta</taxon>
        <taxon>Tracheophyta</taxon>
        <taxon>Spermatophyta</taxon>
        <taxon>Magnoliopsida</taxon>
        <taxon>Ranunculales</taxon>
        <taxon>Ranunculaceae</taxon>
        <taxon>Thalictroideae</taxon>
        <taxon>Thalictrum</taxon>
    </lineage>
</organism>
<dbReference type="AlphaFoldDB" id="A0A7J6WDG1"/>
<keyword evidence="2" id="KW-1185">Reference proteome</keyword>
<evidence type="ECO:0000313" key="2">
    <source>
        <dbReference type="Proteomes" id="UP000554482"/>
    </source>
</evidence>
<dbReference type="Proteomes" id="UP000554482">
    <property type="component" value="Unassembled WGS sequence"/>
</dbReference>
<reference evidence="1 2" key="1">
    <citation type="submission" date="2020-06" db="EMBL/GenBank/DDBJ databases">
        <title>Transcriptomic and genomic resources for Thalictrum thalictroides and T. hernandezii: Facilitating candidate gene discovery in an emerging model plant lineage.</title>
        <authorList>
            <person name="Arias T."/>
            <person name="Riano-Pachon D.M."/>
            <person name="Di Stilio V.S."/>
        </authorList>
    </citation>
    <scope>NUCLEOTIDE SEQUENCE [LARGE SCALE GENOMIC DNA]</scope>
    <source>
        <strain evidence="2">cv. WT478/WT964</strain>
        <tissue evidence="1">Leaves</tissue>
    </source>
</reference>
<protein>
    <submittedName>
        <fullName evidence="1">Mediator of rna polymerase ii transcription subunit 33a</fullName>
    </submittedName>
</protein>
<dbReference type="PANTHER" id="PTHR33739">
    <property type="entry name" value="OS07G0681500 PROTEIN"/>
    <property type="match status" value="1"/>
</dbReference>
<dbReference type="EMBL" id="JABWDY010018062">
    <property type="protein sequence ID" value="KAF5194947.1"/>
    <property type="molecule type" value="Genomic_DNA"/>
</dbReference>
<dbReference type="InterPro" id="IPR039638">
    <property type="entry name" value="MED33A/B"/>
</dbReference>
<sequence>MLLLQPVPTEDCLLFKLATGEYQSTIVTWPKDLADYLPASLATIFGYFSAEATHAIWEPAATYLSTAEDLIKRILATTGVDVPSLAQGERGQSTLPFLKLLFMSIKSNGLCQMGF</sequence>
<accession>A0A7J6WDG1</accession>
<comment type="caution">
    <text evidence="1">The sequence shown here is derived from an EMBL/GenBank/DDBJ whole genome shotgun (WGS) entry which is preliminary data.</text>
</comment>